<evidence type="ECO:0000313" key="8">
    <source>
        <dbReference type="Proteomes" id="UP000253594"/>
    </source>
</evidence>
<dbReference type="PANTHER" id="PTHR42703">
    <property type="entry name" value="NADH DEHYDROGENASE"/>
    <property type="match status" value="1"/>
</dbReference>
<keyword evidence="2" id="KW-1003">Cell membrane</keyword>
<accession>A0A367MEF8</accession>
<feature type="non-terminal residue" evidence="7">
    <location>
        <position position="1"/>
    </location>
</feature>
<sequence>FIGAIAVAGLPPLSGFFGKVMLLQSVAPGSQALALWSVVLGSGLVALVALSRAGSTLFWRTGHTVLGSAELDHGRLFACILLLSAGPLLVFAAKPLLAYVQATAAQLHDLDLYRQIITRGGAA</sequence>
<feature type="transmembrane region" description="Helical" evidence="6">
    <location>
        <begin position="74"/>
        <end position="93"/>
    </location>
</feature>
<evidence type="ECO:0000256" key="3">
    <source>
        <dbReference type="ARBA" id="ARBA00022692"/>
    </source>
</evidence>
<dbReference type="PANTHER" id="PTHR42703:SF1">
    <property type="entry name" value="NA(+)_H(+) ANTIPORTER SUBUNIT D1"/>
    <property type="match status" value="1"/>
</dbReference>
<dbReference type="EMBL" id="QORE01000124">
    <property type="protein sequence ID" value="RCI75758.1"/>
    <property type="molecule type" value="Genomic_DNA"/>
</dbReference>
<evidence type="ECO:0000256" key="1">
    <source>
        <dbReference type="ARBA" id="ARBA00004651"/>
    </source>
</evidence>
<protein>
    <submittedName>
        <fullName evidence="7">Monovalent cation/H+ antiporter subunit D</fullName>
    </submittedName>
</protein>
<organism evidence="7 8">
    <name type="scientific">Pseudomonas aeruginosa</name>
    <dbReference type="NCBI Taxonomy" id="287"/>
    <lineage>
        <taxon>Bacteria</taxon>
        <taxon>Pseudomonadati</taxon>
        <taxon>Pseudomonadota</taxon>
        <taxon>Gammaproteobacteria</taxon>
        <taxon>Pseudomonadales</taxon>
        <taxon>Pseudomonadaceae</taxon>
        <taxon>Pseudomonas</taxon>
    </lineage>
</organism>
<proteinExistence type="predicted"/>
<evidence type="ECO:0000256" key="5">
    <source>
        <dbReference type="ARBA" id="ARBA00023136"/>
    </source>
</evidence>
<keyword evidence="5 6" id="KW-0472">Membrane</keyword>
<evidence type="ECO:0000256" key="4">
    <source>
        <dbReference type="ARBA" id="ARBA00022989"/>
    </source>
</evidence>
<comment type="caution">
    <text evidence="7">The sequence shown here is derived from an EMBL/GenBank/DDBJ whole genome shotgun (WGS) entry which is preliminary data.</text>
</comment>
<dbReference type="InterPro" id="IPR050586">
    <property type="entry name" value="CPA3_Na-H_Antiporter_D"/>
</dbReference>
<dbReference type="GO" id="GO:0005886">
    <property type="term" value="C:plasma membrane"/>
    <property type="evidence" value="ECO:0007669"/>
    <property type="project" value="UniProtKB-SubCell"/>
</dbReference>
<dbReference type="Proteomes" id="UP000253594">
    <property type="component" value="Unassembled WGS sequence"/>
</dbReference>
<keyword evidence="3 6" id="KW-0812">Transmembrane</keyword>
<reference evidence="7 8" key="1">
    <citation type="submission" date="2018-07" db="EMBL/GenBank/DDBJ databases">
        <title>Mechanisms of high-level aminoglycoside resistance among Gram-negative pathogens in Brazil.</title>
        <authorList>
            <person name="Ballaben A.S."/>
            <person name="Darini A.L.C."/>
            <person name="Doi Y."/>
        </authorList>
    </citation>
    <scope>NUCLEOTIDE SEQUENCE [LARGE SCALE GENOMIC DNA]</scope>
    <source>
        <strain evidence="7 8">B2-305</strain>
    </source>
</reference>
<evidence type="ECO:0000256" key="6">
    <source>
        <dbReference type="SAM" id="Phobius"/>
    </source>
</evidence>
<comment type="subcellular location">
    <subcellularLocation>
        <location evidence="1">Cell membrane</location>
        <topology evidence="1">Multi-pass membrane protein</topology>
    </subcellularLocation>
</comment>
<keyword evidence="4 6" id="KW-1133">Transmembrane helix</keyword>
<evidence type="ECO:0000256" key="2">
    <source>
        <dbReference type="ARBA" id="ARBA00022475"/>
    </source>
</evidence>
<gene>
    <name evidence="7" type="ORF">DT376_05910</name>
</gene>
<evidence type="ECO:0000313" key="7">
    <source>
        <dbReference type="EMBL" id="RCI75758.1"/>
    </source>
</evidence>
<name>A0A367MEF8_PSEAI</name>
<dbReference type="AlphaFoldDB" id="A0A367MEF8"/>
<feature type="transmembrane region" description="Helical" evidence="6">
    <location>
        <begin position="33"/>
        <end position="53"/>
    </location>
</feature>